<dbReference type="SUPFAM" id="SSF53474">
    <property type="entry name" value="alpha/beta-Hydrolases"/>
    <property type="match status" value="1"/>
</dbReference>
<keyword evidence="3" id="KW-1185">Reference proteome</keyword>
<gene>
    <name evidence="2" type="ORF">HDF09_004042</name>
</gene>
<dbReference type="AlphaFoldDB" id="A0A7W8ILI6"/>
<accession>A0A7W8ILI6</accession>
<reference evidence="2" key="1">
    <citation type="submission" date="2020-08" db="EMBL/GenBank/DDBJ databases">
        <title>Genomic Encyclopedia of Type Strains, Phase IV (KMG-V): Genome sequencing to study the core and pangenomes of soil and plant-associated prokaryotes.</title>
        <authorList>
            <person name="Whitman W."/>
        </authorList>
    </citation>
    <scope>NUCLEOTIDE SEQUENCE [LARGE SCALE GENOMIC DNA]</scope>
    <source>
        <strain evidence="2">M8UP27</strain>
    </source>
</reference>
<proteinExistence type="predicted"/>
<name>A0A7W8ILI6_9BACT</name>
<dbReference type="InterPro" id="IPR000073">
    <property type="entry name" value="AB_hydrolase_1"/>
</dbReference>
<dbReference type="Proteomes" id="UP000568106">
    <property type="component" value="Unassembled WGS sequence"/>
</dbReference>
<sequence length="270" mass="27783">MKLSQTYRTALIAIAGFLLTAVIRTGAIAQTNSPQGVKNIVIVHGAWADGSSWSKVIPLLQAKGLHVVAVQNPLTSLADDVAATKRAIALQDGPVLLVGHSYGGVVITEAGNDPKVVGLVYVAALAPSDGESVATVTKPFPPAPLGSEVRADAEGFLTVTPKGIAEDFAQDLPDKEKQLLTATQSPTAAAVFGATITTAAWRTKPSWSVIAGNDRAVSPELEKAEAAAMKATAITVPSSHVPMLSQPKAVADFIEQAAAKAGSSILPPQQ</sequence>
<dbReference type="PANTHER" id="PTHR37017:SF11">
    <property type="entry name" value="ESTERASE_LIPASE_THIOESTERASE DOMAIN-CONTAINING PROTEIN"/>
    <property type="match status" value="1"/>
</dbReference>
<dbReference type="EMBL" id="JACHDY010000007">
    <property type="protein sequence ID" value="MBB5319336.1"/>
    <property type="molecule type" value="Genomic_DNA"/>
</dbReference>
<dbReference type="Pfam" id="PF12697">
    <property type="entry name" value="Abhydrolase_6"/>
    <property type="match status" value="1"/>
</dbReference>
<protein>
    <submittedName>
        <fullName evidence="2">Pimeloyl-ACP methyl ester carboxylesterase</fullName>
    </submittedName>
</protein>
<dbReference type="Gene3D" id="3.40.50.1820">
    <property type="entry name" value="alpha/beta hydrolase"/>
    <property type="match status" value="1"/>
</dbReference>
<feature type="domain" description="AB hydrolase-1" evidence="1">
    <location>
        <begin position="40"/>
        <end position="252"/>
    </location>
</feature>
<dbReference type="InterPro" id="IPR052897">
    <property type="entry name" value="Sec-Metab_Biosynth_Hydrolase"/>
</dbReference>
<evidence type="ECO:0000259" key="1">
    <source>
        <dbReference type="Pfam" id="PF12697"/>
    </source>
</evidence>
<organism evidence="2 3">
    <name type="scientific">Tunturiibacter empetritectus</name>
    <dbReference type="NCBI Taxonomy" id="3069691"/>
    <lineage>
        <taxon>Bacteria</taxon>
        <taxon>Pseudomonadati</taxon>
        <taxon>Acidobacteriota</taxon>
        <taxon>Terriglobia</taxon>
        <taxon>Terriglobales</taxon>
        <taxon>Acidobacteriaceae</taxon>
        <taxon>Tunturiibacter</taxon>
    </lineage>
</organism>
<comment type="caution">
    <text evidence="2">The sequence shown here is derived from an EMBL/GenBank/DDBJ whole genome shotgun (WGS) entry which is preliminary data.</text>
</comment>
<evidence type="ECO:0000313" key="2">
    <source>
        <dbReference type="EMBL" id="MBB5319336.1"/>
    </source>
</evidence>
<evidence type="ECO:0000313" key="3">
    <source>
        <dbReference type="Proteomes" id="UP000568106"/>
    </source>
</evidence>
<dbReference type="PANTHER" id="PTHR37017">
    <property type="entry name" value="AB HYDROLASE-1 DOMAIN-CONTAINING PROTEIN-RELATED"/>
    <property type="match status" value="1"/>
</dbReference>
<dbReference type="InterPro" id="IPR029058">
    <property type="entry name" value="AB_hydrolase_fold"/>
</dbReference>